<evidence type="ECO:0000313" key="1">
    <source>
        <dbReference type="EMBL" id="MBB5108894.1"/>
    </source>
</evidence>
<dbReference type="KEGG" id="sspb:CP982_00965"/>
<dbReference type="Gene3D" id="3.40.47.10">
    <property type="match status" value="1"/>
</dbReference>
<dbReference type="GO" id="GO:0016747">
    <property type="term" value="F:acyltransferase activity, transferring groups other than amino-acyl groups"/>
    <property type="evidence" value="ECO:0007669"/>
    <property type="project" value="UniProtKB-ARBA"/>
</dbReference>
<dbReference type="InterPro" id="IPR016039">
    <property type="entry name" value="Thiolase-like"/>
</dbReference>
<organism evidence="2 3">
    <name type="scientific">Streptomyces spectabilis</name>
    <dbReference type="NCBI Taxonomy" id="68270"/>
    <lineage>
        <taxon>Bacteria</taxon>
        <taxon>Bacillati</taxon>
        <taxon>Actinomycetota</taxon>
        <taxon>Actinomycetes</taxon>
        <taxon>Kitasatosporales</taxon>
        <taxon>Streptomycetaceae</taxon>
        <taxon>Streptomyces</taxon>
    </lineage>
</organism>
<dbReference type="RefSeq" id="WP_150508688.1">
    <property type="nucleotide sequence ID" value="NZ_BMSQ01000017.1"/>
</dbReference>
<proteinExistence type="predicted"/>
<evidence type="ECO:0000313" key="3">
    <source>
        <dbReference type="Proteomes" id="UP000326505"/>
    </source>
</evidence>
<dbReference type="SUPFAM" id="SSF53901">
    <property type="entry name" value="Thiolase-like"/>
    <property type="match status" value="1"/>
</dbReference>
<name>A0A5P2X199_STRST</name>
<sequence>MTGRAALRAAAAVTVERGGGWEWGPLELLYLQDLHRPYGAQVDEARLRSGAGVSHLDLAERLLADDTVAAAARGADLVVVATTLPDLHPFTPVSPHLQERLGGTGRRFAVTEQGSAAPFTALRIAAAGHRTGRARTTAVMIAEQSTHAARDERLAAATPADAAALLVLGAGEGPDITRVAEVRGSGPDPVTDGLARAADGAHHPLVVLGPHVAPSVRAPAGAAVHRVERAAYGVGVWRELAEHHRAWSAAYDRVVLCETDALSPERTHLLMLGGAPRPSAVPCPGGSEAHA</sequence>
<dbReference type="EMBL" id="CP023690">
    <property type="protein sequence ID" value="QEV57474.1"/>
    <property type="molecule type" value="Genomic_DNA"/>
</dbReference>
<dbReference type="Proteomes" id="UP000549009">
    <property type="component" value="Unassembled WGS sequence"/>
</dbReference>
<dbReference type="Proteomes" id="UP000326505">
    <property type="component" value="Chromosome"/>
</dbReference>
<keyword evidence="4" id="KW-1185">Reference proteome</keyword>
<dbReference type="AlphaFoldDB" id="A0A5P2X199"/>
<reference evidence="1 4" key="2">
    <citation type="submission" date="2020-08" db="EMBL/GenBank/DDBJ databases">
        <title>Genomic Encyclopedia of Type Strains, Phase III (KMG-III): the genomes of soil and plant-associated and newly described type strains.</title>
        <authorList>
            <person name="Whitman W."/>
        </authorList>
    </citation>
    <scope>NUCLEOTIDE SEQUENCE [LARGE SCALE GENOMIC DNA]</scope>
    <source>
        <strain evidence="1 4">CECT 3146</strain>
    </source>
</reference>
<accession>A0A5P2X199</accession>
<evidence type="ECO:0000313" key="4">
    <source>
        <dbReference type="Proteomes" id="UP000549009"/>
    </source>
</evidence>
<evidence type="ECO:0000313" key="2">
    <source>
        <dbReference type="EMBL" id="QEV57474.1"/>
    </source>
</evidence>
<reference evidence="2 3" key="1">
    <citation type="submission" date="2017-09" db="EMBL/GenBank/DDBJ databases">
        <authorList>
            <person name="Lee N."/>
            <person name="Cho B.-K."/>
        </authorList>
    </citation>
    <scope>NUCLEOTIDE SEQUENCE [LARGE SCALE GENOMIC DNA]</scope>
    <source>
        <strain evidence="2 3">ATCC 27465</strain>
    </source>
</reference>
<protein>
    <submittedName>
        <fullName evidence="2">Uncharacterized protein</fullName>
    </submittedName>
</protein>
<dbReference type="EMBL" id="JACHJD010000021">
    <property type="protein sequence ID" value="MBB5108894.1"/>
    <property type="molecule type" value="Genomic_DNA"/>
</dbReference>
<gene>
    <name evidence="2" type="ORF">CP982_00965</name>
    <name evidence="1" type="ORF">FHS40_008020</name>
</gene>
<dbReference type="OrthoDB" id="3539120at2"/>